<dbReference type="RefSeq" id="WP_350934820.1">
    <property type="nucleotide sequence ID" value="NZ_CP157762.1"/>
</dbReference>
<dbReference type="EMBL" id="CP159342">
    <property type="protein sequence ID" value="XCH75386.1"/>
    <property type="molecule type" value="Genomic_DNA"/>
</dbReference>
<evidence type="ECO:0000256" key="1">
    <source>
        <dbReference type="ARBA" id="ARBA00023002"/>
    </source>
</evidence>
<organism evidence="4">
    <name type="scientific">Micromonospora sp. CCTCC AA 2012012</name>
    <dbReference type="NCBI Taxonomy" id="3111921"/>
    <lineage>
        <taxon>Bacteria</taxon>
        <taxon>Bacillati</taxon>
        <taxon>Actinomycetota</taxon>
        <taxon>Actinomycetes</taxon>
        <taxon>Micromonosporales</taxon>
        <taxon>Micromonosporaceae</taxon>
        <taxon>Micromonospora</taxon>
    </lineage>
</organism>
<dbReference type="GO" id="GO:0016620">
    <property type="term" value="F:oxidoreductase activity, acting on the aldehyde or oxo group of donors, NAD or NADP as acceptor"/>
    <property type="evidence" value="ECO:0007669"/>
    <property type="project" value="InterPro"/>
</dbReference>
<dbReference type="AlphaFoldDB" id="A0AAU8HGS6"/>
<dbReference type="InterPro" id="IPR015590">
    <property type="entry name" value="Aldehyde_DH_dom"/>
</dbReference>
<reference evidence="4" key="2">
    <citation type="submission" date="2024-06" db="EMBL/GenBank/DDBJ databases">
        <title>Micromonospora mangrovi CCTCC AA 2012012 genome sequences.</title>
        <authorList>
            <person name="Gao J."/>
        </authorList>
    </citation>
    <scope>NUCLEOTIDE SEQUENCE</scope>
    <source>
        <strain evidence="4">CCTCC AA 2012012</strain>
    </source>
</reference>
<sequence length="455" mass="48220">MADAVVEPIVCGRTVRSLDRTWLTDVRGGTLAEVGLAPRLMALAAVTQARRAADGRPIDHELLLRAGQLFATADLDGESPLEYERRVALAAGLPRVTIRNARADIVRSITQLPLTVRGELPDPRIGDGYQTAWVPAGRLFTAVMASNHPAPNDAWLHALALGYSVIVRPGTREPFTARRLAVALIEAGLPPHRISFLPCERPVGEYLLEAADRGIVYGGSDAVARWSGSASVTTRGPGRSRALLDRTLTTDVLEHLTVSAAYDGGTRCNNISLVLTSQDPREVADALAARFDALDSPEVTAVDATLPVVDAVRAESLTRQMTGLAGELTVHTAGGGPVVRLDDGSYRPVPTVLSTTDPRHAAVGVELPFPFVVVAPWQREDGAAPLGGALVVNLLTDDVGLRADAVADPTIRKVTWGLTLPWDSAPGIPHEGNLSMFLLQAKGVVSTGARDHALA</sequence>
<keyword evidence="1" id="KW-0560">Oxidoreductase</keyword>
<protein>
    <submittedName>
        <fullName evidence="4">Aldehyde dehydrogenase family protein</fullName>
    </submittedName>
</protein>
<dbReference type="InterPro" id="IPR016161">
    <property type="entry name" value="Ald_DH/histidinol_DH"/>
</dbReference>
<proteinExistence type="predicted"/>
<dbReference type="SUPFAM" id="SSF53720">
    <property type="entry name" value="ALDH-like"/>
    <property type="match status" value="1"/>
</dbReference>
<dbReference type="InterPro" id="IPR016162">
    <property type="entry name" value="Ald_DH_N"/>
</dbReference>
<dbReference type="InterPro" id="IPR016163">
    <property type="entry name" value="Ald_DH_C"/>
</dbReference>
<dbReference type="Gene3D" id="3.40.605.10">
    <property type="entry name" value="Aldehyde Dehydrogenase, Chain A, domain 1"/>
    <property type="match status" value="1"/>
</dbReference>
<dbReference type="Pfam" id="PF00171">
    <property type="entry name" value="Aldedh"/>
    <property type="match status" value="1"/>
</dbReference>
<evidence type="ECO:0000313" key="3">
    <source>
        <dbReference type="EMBL" id="XBP94685.1"/>
    </source>
</evidence>
<feature type="domain" description="Aldehyde dehydrogenase" evidence="2">
    <location>
        <begin position="125"/>
        <end position="383"/>
    </location>
</feature>
<name>A0AAU8HGS6_9ACTN</name>
<evidence type="ECO:0000313" key="4">
    <source>
        <dbReference type="EMBL" id="XCH75386.1"/>
    </source>
</evidence>
<dbReference type="EMBL" id="CP157762">
    <property type="protein sequence ID" value="XBP94685.1"/>
    <property type="molecule type" value="Genomic_DNA"/>
</dbReference>
<dbReference type="Gene3D" id="3.40.309.10">
    <property type="entry name" value="Aldehyde Dehydrogenase, Chain A, domain 2"/>
    <property type="match status" value="1"/>
</dbReference>
<accession>A0AAU8HGS6</accession>
<gene>
    <name evidence="4" type="ORF">ABUL08_04605</name>
    <name evidence="3" type="ORF">VK199_04580</name>
</gene>
<evidence type="ECO:0000259" key="2">
    <source>
        <dbReference type="Pfam" id="PF00171"/>
    </source>
</evidence>
<reference evidence="3" key="1">
    <citation type="submission" date="2024-01" db="EMBL/GenBank/DDBJ databases">
        <title>The genome sequence of Micromonospora mangrovi CCTCC AA 2012012.</title>
        <authorList>
            <person name="Gao J."/>
        </authorList>
    </citation>
    <scope>NUCLEOTIDE SEQUENCE</scope>
    <source>
        <strain evidence="3">CCTCC AA 2012012</strain>
    </source>
</reference>